<dbReference type="InterPro" id="IPR014245">
    <property type="entry name" value="Spore_III_AF"/>
</dbReference>
<accession>A0A917WXU9</accession>
<gene>
    <name evidence="2" type="ORF">GCM10011351_27920</name>
</gene>
<keyword evidence="1" id="KW-1133">Transmembrane helix</keyword>
<name>A0A917WXU9_9BACI</name>
<feature type="transmembrane region" description="Helical" evidence="1">
    <location>
        <begin position="6"/>
        <end position="26"/>
    </location>
</feature>
<comment type="caution">
    <text evidence="2">The sequence shown here is derived from an EMBL/GenBank/DDBJ whole genome shotgun (WGS) entry which is preliminary data.</text>
</comment>
<protein>
    <submittedName>
        <fullName evidence="2">Stage III sporulation protein AF</fullName>
    </submittedName>
</protein>
<dbReference type="Proteomes" id="UP000618460">
    <property type="component" value="Unassembled WGS sequence"/>
</dbReference>
<dbReference type="EMBL" id="BMLG01000022">
    <property type="protein sequence ID" value="GGM40240.1"/>
    <property type="molecule type" value="Genomic_DNA"/>
</dbReference>
<evidence type="ECO:0000313" key="3">
    <source>
        <dbReference type="Proteomes" id="UP000618460"/>
    </source>
</evidence>
<keyword evidence="1" id="KW-0812">Transmembrane</keyword>
<dbReference type="AlphaFoldDB" id="A0A917WXU9"/>
<feature type="transmembrane region" description="Helical" evidence="1">
    <location>
        <begin position="33"/>
        <end position="51"/>
    </location>
</feature>
<dbReference type="NCBIfam" id="TIGR02896">
    <property type="entry name" value="spore_III_AF"/>
    <property type="match status" value="1"/>
</dbReference>
<proteinExistence type="predicted"/>
<organism evidence="2 3">
    <name type="scientific">Paraliobacillus quinghaiensis</name>
    <dbReference type="NCBI Taxonomy" id="470815"/>
    <lineage>
        <taxon>Bacteria</taxon>
        <taxon>Bacillati</taxon>
        <taxon>Bacillota</taxon>
        <taxon>Bacilli</taxon>
        <taxon>Bacillales</taxon>
        <taxon>Bacillaceae</taxon>
        <taxon>Paraliobacillus</taxon>
    </lineage>
</organism>
<keyword evidence="3" id="KW-1185">Reference proteome</keyword>
<keyword evidence="1" id="KW-0472">Membrane</keyword>
<reference evidence="2" key="2">
    <citation type="submission" date="2020-09" db="EMBL/GenBank/DDBJ databases">
        <authorList>
            <person name="Sun Q."/>
            <person name="Zhou Y."/>
        </authorList>
    </citation>
    <scope>NUCLEOTIDE SEQUENCE</scope>
    <source>
        <strain evidence="2">CGMCC 1.6333</strain>
    </source>
</reference>
<sequence length="205" mass="24116">MSILINWITQIIIFLLIIMIVEMLLPQTTMKKYVHVVLSMLFLLLFLQPLFQLFQLDIEKEIQEAFAQFDAVENGNQLENQIELKKKEIQASQDAYVVEELVVQMKNQVKEELNQRYGVEITDIKFKFKEDRNPNMENLLKVNVYLSKSSDYRQGEIKDVVIGTKQKVEESSEFSNAELKRVTTYLNQMWELEEDLLSVVWEGVT</sequence>
<dbReference type="Pfam" id="PF09581">
    <property type="entry name" value="Spore_III_AF"/>
    <property type="match status" value="1"/>
</dbReference>
<reference evidence="2" key="1">
    <citation type="journal article" date="2014" name="Int. J. Syst. Evol. Microbiol.">
        <title>Complete genome sequence of Corynebacterium casei LMG S-19264T (=DSM 44701T), isolated from a smear-ripened cheese.</title>
        <authorList>
            <consortium name="US DOE Joint Genome Institute (JGI-PGF)"/>
            <person name="Walter F."/>
            <person name="Albersmeier A."/>
            <person name="Kalinowski J."/>
            <person name="Ruckert C."/>
        </authorList>
    </citation>
    <scope>NUCLEOTIDE SEQUENCE</scope>
    <source>
        <strain evidence="2">CGMCC 1.6333</strain>
    </source>
</reference>
<dbReference type="RefSeq" id="WP_162879219.1">
    <property type="nucleotide sequence ID" value="NZ_BMLG01000022.1"/>
</dbReference>
<evidence type="ECO:0000256" key="1">
    <source>
        <dbReference type="SAM" id="Phobius"/>
    </source>
</evidence>
<evidence type="ECO:0000313" key="2">
    <source>
        <dbReference type="EMBL" id="GGM40240.1"/>
    </source>
</evidence>